<gene>
    <name evidence="2" type="ORF">SCUD_LOCUS23419</name>
</gene>
<evidence type="ECO:0000313" key="4">
    <source>
        <dbReference type="WBParaSite" id="SCUD_0002342201-mRNA-1"/>
    </source>
</evidence>
<dbReference type="GO" id="GO:0003676">
    <property type="term" value="F:nucleic acid binding"/>
    <property type="evidence" value="ECO:0007669"/>
    <property type="project" value="InterPro"/>
</dbReference>
<dbReference type="STRING" id="6186.A0A183L7U8"/>
<evidence type="ECO:0000313" key="2">
    <source>
        <dbReference type="EMBL" id="VDP82943.1"/>
    </source>
</evidence>
<sequence length="132" mass="14440">MIASALGGTSEDMVLAKESAAAFLSENLPEAIFGAPKAGPAEQFLVVALVKDLILNPRSCSGGCLKTYRIWNNGERLEFLHETPVDDFPAALCAFQGRLLVGVGNRLRIYDLGKKKLLKKCENKIMKLFEVQ</sequence>
<dbReference type="Proteomes" id="UP000279833">
    <property type="component" value="Unassembled WGS sequence"/>
</dbReference>
<keyword evidence="3" id="KW-1185">Reference proteome</keyword>
<reference evidence="2 3" key="2">
    <citation type="submission" date="2018-11" db="EMBL/GenBank/DDBJ databases">
        <authorList>
            <consortium name="Pathogen Informatics"/>
        </authorList>
    </citation>
    <scope>NUCLEOTIDE SEQUENCE [LARGE SCALE GENOMIC DNA]</scope>
    <source>
        <strain evidence="2">Dakar</strain>
        <strain evidence="3">Dakar, Senegal</strain>
    </source>
</reference>
<dbReference type="GO" id="GO:0005634">
    <property type="term" value="C:nucleus"/>
    <property type="evidence" value="ECO:0007669"/>
    <property type="project" value="InterPro"/>
</dbReference>
<protein>
    <submittedName>
        <fullName evidence="4">CPSF_A domain-containing protein</fullName>
    </submittedName>
</protein>
<dbReference type="Pfam" id="PF03178">
    <property type="entry name" value="CPSF_A"/>
    <property type="match status" value="1"/>
</dbReference>
<dbReference type="InterPro" id="IPR015943">
    <property type="entry name" value="WD40/YVTN_repeat-like_dom_sf"/>
</dbReference>
<name>A0A183L7U8_9TREM</name>
<dbReference type="WBParaSite" id="SCUD_0002342201-mRNA-1">
    <property type="protein sequence ID" value="SCUD_0002342201-mRNA-1"/>
    <property type="gene ID" value="SCUD_0002342201"/>
</dbReference>
<dbReference type="InterPro" id="IPR004871">
    <property type="entry name" value="RSE1/DDB1/CPSF1_C"/>
</dbReference>
<dbReference type="Gene3D" id="2.130.10.10">
    <property type="entry name" value="YVTN repeat-like/Quinoprotein amine dehydrogenase"/>
    <property type="match status" value="1"/>
</dbReference>
<organism evidence="4">
    <name type="scientific">Schistosoma curassoni</name>
    <dbReference type="NCBI Taxonomy" id="6186"/>
    <lineage>
        <taxon>Eukaryota</taxon>
        <taxon>Metazoa</taxon>
        <taxon>Spiralia</taxon>
        <taxon>Lophotrochozoa</taxon>
        <taxon>Platyhelminthes</taxon>
        <taxon>Trematoda</taxon>
        <taxon>Digenea</taxon>
        <taxon>Strigeidida</taxon>
        <taxon>Schistosomatoidea</taxon>
        <taxon>Schistosomatidae</taxon>
        <taxon>Schistosoma</taxon>
    </lineage>
</organism>
<evidence type="ECO:0000259" key="1">
    <source>
        <dbReference type="Pfam" id="PF03178"/>
    </source>
</evidence>
<proteinExistence type="predicted"/>
<dbReference type="EMBL" id="UZAK01054630">
    <property type="protein sequence ID" value="VDP82943.1"/>
    <property type="molecule type" value="Genomic_DNA"/>
</dbReference>
<dbReference type="AlphaFoldDB" id="A0A183L7U8"/>
<accession>A0A183L7U8</accession>
<reference evidence="4" key="1">
    <citation type="submission" date="2016-06" db="UniProtKB">
        <authorList>
            <consortium name="WormBaseParasite"/>
        </authorList>
    </citation>
    <scope>IDENTIFICATION</scope>
</reference>
<feature type="domain" description="RSE1/DDB1/CPSF1 C-terminal" evidence="1">
    <location>
        <begin position="39"/>
        <end position="124"/>
    </location>
</feature>
<evidence type="ECO:0000313" key="3">
    <source>
        <dbReference type="Proteomes" id="UP000279833"/>
    </source>
</evidence>